<accession>A0ABZ0TVX9</accession>
<keyword evidence="1" id="KW-1133">Transmembrane helix</keyword>
<dbReference type="Proteomes" id="UP001324380">
    <property type="component" value="Chromosome"/>
</dbReference>
<dbReference type="InterPro" id="IPR007339">
    <property type="entry name" value="RclC-like"/>
</dbReference>
<dbReference type="RefSeq" id="WP_321566007.1">
    <property type="nucleotide sequence ID" value="NZ_CP139558.1"/>
</dbReference>
<proteinExistence type="predicted"/>
<evidence type="ECO:0000313" key="3">
    <source>
        <dbReference type="Proteomes" id="UP001324380"/>
    </source>
</evidence>
<dbReference type="EMBL" id="CP139558">
    <property type="protein sequence ID" value="WPU96921.1"/>
    <property type="molecule type" value="Genomic_DNA"/>
</dbReference>
<feature type="transmembrane region" description="Helical" evidence="1">
    <location>
        <begin position="61"/>
        <end position="83"/>
    </location>
</feature>
<dbReference type="PANTHER" id="PTHR40106">
    <property type="entry name" value="INNER MEMBRANE PROTEIN RCLC"/>
    <property type="match status" value="1"/>
</dbReference>
<reference evidence="2 3" key="1">
    <citation type="submission" date="2023-11" db="EMBL/GenBank/DDBJ databases">
        <title>Analysis of the Genomes of Mucilaginibacter gossypii cycad 4 and M. sabulilitoris SNA2: microbes with the potential for plant growth promotion.</title>
        <authorList>
            <person name="Hirsch A.M."/>
            <person name="Humm E."/>
            <person name="Rubbi M."/>
            <person name="Del Vecchio G."/>
            <person name="Ha S.M."/>
            <person name="Pellegrini M."/>
            <person name="Gunsalus R.P."/>
        </authorList>
    </citation>
    <scope>NUCLEOTIDE SEQUENCE [LARGE SCALE GENOMIC DNA]</scope>
    <source>
        <strain evidence="2 3">SNA2</strain>
    </source>
</reference>
<dbReference type="Pfam" id="PF04224">
    <property type="entry name" value="DUF417"/>
    <property type="match status" value="1"/>
</dbReference>
<dbReference type="InterPro" id="IPR016865">
    <property type="entry name" value="RclC"/>
</dbReference>
<feature type="transmembrane region" description="Helical" evidence="1">
    <location>
        <begin position="90"/>
        <end position="111"/>
    </location>
</feature>
<gene>
    <name evidence="2" type="ORF">SNE25_15475</name>
</gene>
<organism evidence="2 3">
    <name type="scientific">Mucilaginibacter sabulilitoris</name>
    <dbReference type="NCBI Taxonomy" id="1173583"/>
    <lineage>
        <taxon>Bacteria</taxon>
        <taxon>Pseudomonadati</taxon>
        <taxon>Bacteroidota</taxon>
        <taxon>Sphingobacteriia</taxon>
        <taxon>Sphingobacteriales</taxon>
        <taxon>Sphingobacteriaceae</taxon>
        <taxon>Mucilaginibacter</taxon>
    </lineage>
</organism>
<feature type="transmembrane region" description="Helical" evidence="1">
    <location>
        <begin position="131"/>
        <end position="150"/>
    </location>
</feature>
<protein>
    <submittedName>
        <fullName evidence="2">DUF417 family protein</fullName>
    </submittedName>
</protein>
<evidence type="ECO:0000256" key="1">
    <source>
        <dbReference type="SAM" id="Phobius"/>
    </source>
</evidence>
<dbReference type="PANTHER" id="PTHR40106:SF1">
    <property type="entry name" value="INNER MEMBRANE PROTEIN RCLC"/>
    <property type="match status" value="1"/>
</dbReference>
<feature type="transmembrane region" description="Helical" evidence="1">
    <location>
        <begin position="12"/>
        <end position="31"/>
    </location>
</feature>
<name>A0ABZ0TVX9_9SPHI</name>
<keyword evidence="1" id="KW-0472">Membrane</keyword>
<keyword evidence="1" id="KW-0812">Transmembrane</keyword>
<sequence>MKLIRLSKAIADLNLPFILCSFGISVILLWIGSFKFEAVEANGVAILVTNSPLVSWDYSLFGVRLGAGFIGTTEIIAALLIIIGNFQPKLGMIGALMAVVIFFVTSTFVLSTPGSVHLINGFPRLSDLGSFLFKDITAMGASFYIFTYFGKKAEKTVSKSL</sequence>
<evidence type="ECO:0000313" key="2">
    <source>
        <dbReference type="EMBL" id="WPU96921.1"/>
    </source>
</evidence>
<dbReference type="PIRSF" id="PIRSF028065">
    <property type="entry name" value="UCP028065"/>
    <property type="match status" value="1"/>
</dbReference>
<keyword evidence="3" id="KW-1185">Reference proteome</keyword>